<sequence length="134" mass="14698">MPQLTAADTREAVDRFMTTLSHPHKAGIETLRQAMAALQPHVAEGIKWNAPSWRTANGYFATTHLRDKDGFSLILHLGAKAREVPEGGLAIDDPGCLLKWLGKDRAQVQFAGAADVSAKLPALRRVLAQWMRCV</sequence>
<evidence type="ECO:0000313" key="2">
    <source>
        <dbReference type="EMBL" id="MFG6414554.1"/>
    </source>
</evidence>
<organism evidence="2 3">
    <name type="scientific">Pelomonas dachongensis</name>
    <dbReference type="NCBI Taxonomy" id="3299029"/>
    <lineage>
        <taxon>Bacteria</taxon>
        <taxon>Pseudomonadati</taxon>
        <taxon>Pseudomonadota</taxon>
        <taxon>Betaproteobacteria</taxon>
        <taxon>Burkholderiales</taxon>
        <taxon>Sphaerotilaceae</taxon>
        <taxon>Roseateles</taxon>
    </lineage>
</organism>
<gene>
    <name evidence="2" type="ORF">ACG02S_11675</name>
</gene>
<dbReference type="Proteomes" id="UP001606300">
    <property type="component" value="Unassembled WGS sequence"/>
</dbReference>
<accession>A0ABW7EM98</accession>
<dbReference type="InterPro" id="IPR014922">
    <property type="entry name" value="YdhG-like"/>
</dbReference>
<dbReference type="EMBL" id="JBIGHY010000003">
    <property type="protein sequence ID" value="MFG6414554.1"/>
    <property type="molecule type" value="Genomic_DNA"/>
</dbReference>
<keyword evidence="3" id="KW-1185">Reference proteome</keyword>
<evidence type="ECO:0000259" key="1">
    <source>
        <dbReference type="Pfam" id="PF08818"/>
    </source>
</evidence>
<reference evidence="2 3" key="1">
    <citation type="submission" date="2024-09" db="EMBL/GenBank/DDBJ databases">
        <title>Novel species of the genus Pelomonas and Roseateles isolated from streams.</title>
        <authorList>
            <person name="Lu H."/>
        </authorList>
    </citation>
    <scope>NUCLEOTIDE SEQUENCE [LARGE SCALE GENOMIC DNA]</scope>
    <source>
        <strain evidence="2 3">DC23W</strain>
    </source>
</reference>
<dbReference type="Gene3D" id="3.90.1150.200">
    <property type="match status" value="1"/>
</dbReference>
<feature type="domain" description="YdhG-like" evidence="1">
    <location>
        <begin position="25"/>
        <end position="131"/>
    </location>
</feature>
<protein>
    <submittedName>
        <fullName evidence="2">DUF1801 domain-containing protein</fullName>
    </submittedName>
</protein>
<evidence type="ECO:0000313" key="3">
    <source>
        <dbReference type="Proteomes" id="UP001606300"/>
    </source>
</evidence>
<name>A0ABW7EM98_9BURK</name>
<proteinExistence type="predicted"/>
<dbReference type="Pfam" id="PF08818">
    <property type="entry name" value="DUF1801"/>
    <property type="match status" value="1"/>
</dbReference>
<dbReference type="RefSeq" id="WP_394470625.1">
    <property type="nucleotide sequence ID" value="NZ_JBIGHY010000003.1"/>
</dbReference>
<comment type="caution">
    <text evidence="2">The sequence shown here is derived from an EMBL/GenBank/DDBJ whole genome shotgun (WGS) entry which is preliminary data.</text>
</comment>
<dbReference type="SUPFAM" id="SSF159888">
    <property type="entry name" value="YdhG-like"/>
    <property type="match status" value="1"/>
</dbReference>